<dbReference type="EnsemblBacteria" id="AAF11790">
    <property type="protein sequence ID" value="AAF11790"/>
    <property type="gene ID" value="DR_2236"/>
</dbReference>
<dbReference type="OrthoDB" id="9947651at2"/>
<evidence type="ECO:0000313" key="2">
    <source>
        <dbReference type="EMBL" id="AAF11790.1"/>
    </source>
</evidence>
<dbReference type="InParanoid" id="Q9RS91"/>
<dbReference type="RefSeq" id="WP_010888865.1">
    <property type="nucleotide sequence ID" value="NC_001263.1"/>
</dbReference>
<accession>Q9RS91</accession>
<dbReference type="PIR" id="B75298">
    <property type="entry name" value="B75298"/>
</dbReference>
<proteinExistence type="predicted"/>
<evidence type="ECO:0000256" key="1">
    <source>
        <dbReference type="SAM" id="MobiDB-lite"/>
    </source>
</evidence>
<dbReference type="HOGENOM" id="CLU_2842531_0_0_0"/>
<organism evidence="2 3">
    <name type="scientific">Deinococcus radiodurans (strain ATCC 13939 / DSM 20539 / JCM 16871 / CCUG 27074 / LMG 4051 / NBRC 15346 / NCIMB 9279 / VKM B-1422 / R1)</name>
    <dbReference type="NCBI Taxonomy" id="243230"/>
    <lineage>
        <taxon>Bacteria</taxon>
        <taxon>Thermotogati</taxon>
        <taxon>Deinococcota</taxon>
        <taxon>Deinococci</taxon>
        <taxon>Deinococcales</taxon>
        <taxon>Deinococcaceae</taxon>
        <taxon>Deinococcus</taxon>
    </lineage>
</organism>
<keyword evidence="3" id="KW-1185">Reference proteome</keyword>
<dbReference type="PATRIC" id="fig|243230.17.peg.2464"/>
<gene>
    <name evidence="2" type="ordered locus">DR_2236</name>
</gene>
<reference evidence="2 3" key="1">
    <citation type="journal article" date="1999" name="Science">
        <title>Genome sequence of the radioresistant bacterium Deinococcus radiodurans R1.</title>
        <authorList>
            <person name="White O."/>
            <person name="Eisen J.A."/>
            <person name="Heidelberg J.F."/>
            <person name="Hickey E.K."/>
            <person name="Peterson J.D."/>
            <person name="Dodson R.J."/>
            <person name="Haft D.H."/>
            <person name="Gwinn M.L."/>
            <person name="Nelson W.C."/>
            <person name="Richardson D.L."/>
            <person name="Moffat K.S."/>
            <person name="Qin H."/>
            <person name="Jiang L."/>
            <person name="Pamphile W."/>
            <person name="Crosby M."/>
            <person name="Shen M."/>
            <person name="Vamathevan J.J."/>
            <person name="Lam P."/>
            <person name="McDonald L."/>
            <person name="Utterback T."/>
            <person name="Zalewski C."/>
            <person name="Makarova K.S."/>
            <person name="Aravind L."/>
            <person name="Daly M.J."/>
            <person name="Minton K.W."/>
            <person name="Fleischmann R.D."/>
            <person name="Ketchum K.A."/>
            <person name="Nelson K.E."/>
            <person name="Salzberg S."/>
            <person name="Smith H.O."/>
            <person name="Venter J.C."/>
            <person name="Fraser C.M."/>
        </authorList>
    </citation>
    <scope>NUCLEOTIDE SEQUENCE [LARGE SCALE GENOMIC DNA]</scope>
    <source>
        <strain evidence="3">ATCC 13939 / DSM 20539 / JCM 16871 / LMG 4051 / NBRC 15346 / NCIMB 9279 / R1 / VKM B-1422</strain>
    </source>
</reference>
<dbReference type="PaxDb" id="243230-DR_2236"/>
<sequence length="65" mass="7195">MTAPTRSEALQLLLDDHLPAYLRLPSDFLVWTGAEERMSPDLCAERETCGRGQSEVQAAPVPPTR</sequence>
<name>Q9RS91_DEIRA</name>
<dbReference type="KEGG" id="dra:DR_2236"/>
<dbReference type="EMBL" id="AE000513">
    <property type="protein sequence ID" value="AAF11790.1"/>
    <property type="molecule type" value="Genomic_DNA"/>
</dbReference>
<dbReference type="AlphaFoldDB" id="Q9RS91"/>
<feature type="region of interest" description="Disordered" evidence="1">
    <location>
        <begin position="46"/>
        <end position="65"/>
    </location>
</feature>
<evidence type="ECO:0000313" key="3">
    <source>
        <dbReference type="Proteomes" id="UP000002524"/>
    </source>
</evidence>
<dbReference type="GeneID" id="69518486"/>
<dbReference type="Proteomes" id="UP000002524">
    <property type="component" value="Chromosome 1"/>
</dbReference>
<protein>
    <submittedName>
        <fullName evidence="2">Uncharacterized protein</fullName>
    </submittedName>
</protein>
<dbReference type="STRING" id="243230.DR_2236"/>